<evidence type="ECO:0000313" key="2">
    <source>
        <dbReference type="Proteomes" id="UP001207654"/>
    </source>
</evidence>
<dbReference type="RefSeq" id="WP_267534385.1">
    <property type="nucleotide sequence ID" value="NZ_JAPNKA010000001.1"/>
</dbReference>
<sequence length="212" mass="23934">MLLWLVGGSWGCSAPNPNVRVHRREDGWLQVAGPLAGPFKTSEELAANACEIMTRQPGASNGAYGFEYCALHYYSGAEDAFFLSYLSDIGGTKEGGRKFCEMPRSLDDPEHKDAIILGAAHSHPNNRKFSSEDTSESRHWRPTRFVDGQTGRIWDRELLLFFKEKTGECRAYLYNNTTRFVMALREGRWMPIGRATGFYGEVELLDGQDWLP</sequence>
<dbReference type="Proteomes" id="UP001207654">
    <property type="component" value="Unassembled WGS sequence"/>
</dbReference>
<proteinExistence type="predicted"/>
<keyword evidence="2" id="KW-1185">Reference proteome</keyword>
<name>A0ABT4A2F4_9BACT</name>
<protein>
    <recommendedName>
        <fullName evidence="3">JAB domain-containing protein</fullName>
    </recommendedName>
</protein>
<organism evidence="1 2">
    <name type="scientific">Archangium lansingense</name>
    <dbReference type="NCBI Taxonomy" id="2995310"/>
    <lineage>
        <taxon>Bacteria</taxon>
        <taxon>Pseudomonadati</taxon>
        <taxon>Myxococcota</taxon>
        <taxon>Myxococcia</taxon>
        <taxon>Myxococcales</taxon>
        <taxon>Cystobacterineae</taxon>
        <taxon>Archangiaceae</taxon>
        <taxon>Archangium</taxon>
    </lineage>
</organism>
<gene>
    <name evidence="1" type="ORF">OV287_13265</name>
</gene>
<evidence type="ECO:0008006" key="3">
    <source>
        <dbReference type="Google" id="ProtNLM"/>
    </source>
</evidence>
<comment type="caution">
    <text evidence="1">The sequence shown here is derived from an EMBL/GenBank/DDBJ whole genome shotgun (WGS) entry which is preliminary data.</text>
</comment>
<accession>A0ABT4A2F4</accession>
<evidence type="ECO:0000313" key="1">
    <source>
        <dbReference type="EMBL" id="MCY1075454.1"/>
    </source>
</evidence>
<dbReference type="EMBL" id="JAPNKA010000001">
    <property type="protein sequence ID" value="MCY1075454.1"/>
    <property type="molecule type" value="Genomic_DNA"/>
</dbReference>
<reference evidence="1 2" key="1">
    <citation type="submission" date="2022-11" db="EMBL/GenBank/DDBJ databases">
        <title>Minimal conservation of predation-associated metabolite biosynthetic gene clusters underscores biosynthetic potential of Myxococcota including descriptions for ten novel species: Archangium lansinium sp. nov., Myxococcus landrumus sp. nov., Nannocystis bai.</title>
        <authorList>
            <person name="Ahearne A."/>
            <person name="Stevens C."/>
            <person name="Phillips K."/>
        </authorList>
    </citation>
    <scope>NUCLEOTIDE SEQUENCE [LARGE SCALE GENOMIC DNA]</scope>
    <source>
        <strain evidence="1 2">MIWBW</strain>
    </source>
</reference>